<comment type="catalytic activity">
    <reaction evidence="1">
        <text>Hydrolysis of proteins in presence of ATP.</text>
        <dbReference type="EC" id="3.4.21.53"/>
    </reaction>
</comment>
<dbReference type="InterPro" id="IPR027065">
    <property type="entry name" value="Lon_Prtase"/>
</dbReference>
<dbReference type="InterPro" id="IPR014721">
    <property type="entry name" value="Ribsml_uS5_D2-typ_fold_subgr"/>
</dbReference>
<dbReference type="EMBL" id="JAGGKK010000025">
    <property type="protein sequence ID" value="MBP1950626.1"/>
    <property type="molecule type" value="Genomic_DNA"/>
</dbReference>
<organism evidence="5 6">
    <name type="scientific">Virgibacillus litoralis</name>
    <dbReference type="NCBI Taxonomy" id="578221"/>
    <lineage>
        <taxon>Bacteria</taxon>
        <taxon>Bacillati</taxon>
        <taxon>Bacillota</taxon>
        <taxon>Bacilli</taxon>
        <taxon>Bacillales</taxon>
        <taxon>Bacillaceae</taxon>
        <taxon>Virgibacillus</taxon>
    </lineage>
</organism>
<keyword evidence="1" id="KW-0645">Protease</keyword>
<evidence type="ECO:0000259" key="3">
    <source>
        <dbReference type="PROSITE" id="PS50106"/>
    </source>
</evidence>
<dbReference type="PANTHER" id="PTHR10046">
    <property type="entry name" value="ATP DEPENDENT LON PROTEASE FAMILY MEMBER"/>
    <property type="match status" value="1"/>
</dbReference>
<gene>
    <name evidence="5" type="ORF">J2Z82_003586</name>
</gene>
<dbReference type="Gene3D" id="3.30.230.10">
    <property type="match status" value="1"/>
</dbReference>
<keyword evidence="2" id="KW-1133">Transmembrane helix</keyword>
<keyword evidence="2" id="KW-0472">Membrane</keyword>
<feature type="active site" evidence="1">
    <location>
        <position position="281"/>
    </location>
</feature>
<comment type="similarity">
    <text evidence="1">Belongs to the peptidase S16 family.</text>
</comment>
<keyword evidence="1" id="KW-0720">Serine protease</keyword>
<evidence type="ECO:0000256" key="1">
    <source>
        <dbReference type="PROSITE-ProRule" id="PRU01122"/>
    </source>
</evidence>
<dbReference type="SUPFAM" id="SSF54211">
    <property type="entry name" value="Ribosomal protein S5 domain 2-like"/>
    <property type="match status" value="1"/>
</dbReference>
<feature type="domain" description="PDZ" evidence="3">
    <location>
        <begin position="102"/>
        <end position="188"/>
    </location>
</feature>
<accession>A0ABS4HI96</accession>
<evidence type="ECO:0000259" key="4">
    <source>
        <dbReference type="PROSITE" id="PS51786"/>
    </source>
</evidence>
<dbReference type="PROSITE" id="PS50106">
    <property type="entry name" value="PDZ"/>
    <property type="match status" value="1"/>
</dbReference>
<dbReference type="EC" id="3.4.21.53" evidence="1"/>
<dbReference type="Pfam" id="PF05362">
    <property type="entry name" value="Lon_C"/>
    <property type="match status" value="1"/>
</dbReference>
<name>A0ABS4HI96_9BACI</name>
<protein>
    <recommendedName>
        <fullName evidence="1">endopeptidase La</fullName>
        <ecNumber evidence="1">3.4.21.53</ecNumber>
    </recommendedName>
</protein>
<evidence type="ECO:0000256" key="2">
    <source>
        <dbReference type="SAM" id="Phobius"/>
    </source>
</evidence>
<feature type="active site" evidence="1">
    <location>
        <position position="236"/>
    </location>
</feature>
<dbReference type="InterPro" id="IPR001478">
    <property type="entry name" value="PDZ"/>
</dbReference>
<sequence>MVNFTKKHIIYLIVVIAIAFFLSTYQLPYYVYKPGGADALNPIVNVEGGYDSKGDMHLVTVRGGQATPVQYLWAKVLPNHEIYPLSEVRPEGVSENEYFHAQLQMMESSQEASTVVAYKAADEDITINYEGVYVVAVVSGMPADGKLESGDRITGIDGNEIKESKDLINYVENKQAGDTIKLEVERDEKQLTKEVQLEKFKEADNKVGIGIRLVTDRSVKVDPKVNFSSGSIGGPSAGLMFSLEIYDQLTENDLTKGNQIAGTGEVDYNGNVLRIGGIDKKVIAADQENCDIFFAPNDNGAKGSNYEVAKKTAEEIDTDMKIVPVDTFDDALNYLQNIESK</sequence>
<feature type="transmembrane region" description="Helical" evidence="2">
    <location>
        <begin position="9"/>
        <end position="32"/>
    </location>
</feature>
<dbReference type="SUPFAM" id="SSF50156">
    <property type="entry name" value="PDZ domain-like"/>
    <property type="match status" value="1"/>
</dbReference>
<feature type="domain" description="Lon proteolytic" evidence="4">
    <location>
        <begin position="228"/>
        <end position="338"/>
    </location>
</feature>
<keyword evidence="1" id="KW-0378">Hydrolase</keyword>
<reference evidence="5 6" key="1">
    <citation type="submission" date="2021-03" db="EMBL/GenBank/DDBJ databases">
        <title>Genomic Encyclopedia of Type Strains, Phase IV (KMG-IV): sequencing the most valuable type-strain genomes for metagenomic binning, comparative biology and taxonomic classification.</title>
        <authorList>
            <person name="Goeker M."/>
        </authorList>
    </citation>
    <scope>NUCLEOTIDE SEQUENCE [LARGE SCALE GENOMIC DNA]</scope>
    <source>
        <strain evidence="5 6">DSM 21085</strain>
    </source>
</reference>
<proteinExistence type="inferred from homology"/>
<dbReference type="InterPro" id="IPR036034">
    <property type="entry name" value="PDZ_sf"/>
</dbReference>
<dbReference type="Pfam" id="PF13180">
    <property type="entry name" value="PDZ_2"/>
    <property type="match status" value="1"/>
</dbReference>
<dbReference type="SMART" id="SM00228">
    <property type="entry name" value="PDZ"/>
    <property type="match status" value="1"/>
</dbReference>
<dbReference type="InterPro" id="IPR020568">
    <property type="entry name" value="Ribosomal_Su5_D2-typ_SF"/>
</dbReference>
<evidence type="ECO:0000313" key="5">
    <source>
        <dbReference type="EMBL" id="MBP1950626.1"/>
    </source>
</evidence>
<dbReference type="PROSITE" id="PS51786">
    <property type="entry name" value="LON_PROTEOLYTIC"/>
    <property type="match status" value="1"/>
</dbReference>
<comment type="caution">
    <text evidence="5">The sequence shown here is derived from an EMBL/GenBank/DDBJ whole genome shotgun (WGS) entry which is preliminary data.</text>
</comment>
<keyword evidence="2" id="KW-0812">Transmembrane</keyword>
<dbReference type="NCBIfam" id="NF041438">
    <property type="entry name" value="SepM_fam_S16"/>
    <property type="match status" value="1"/>
</dbReference>
<keyword evidence="6" id="KW-1185">Reference proteome</keyword>
<dbReference type="InterPro" id="IPR008269">
    <property type="entry name" value="Lon_proteolytic"/>
</dbReference>
<evidence type="ECO:0000313" key="6">
    <source>
        <dbReference type="Proteomes" id="UP001519328"/>
    </source>
</evidence>
<dbReference type="Proteomes" id="UP001519328">
    <property type="component" value="Unassembled WGS sequence"/>
</dbReference>